<dbReference type="Proteomes" id="UP000466864">
    <property type="component" value="Unassembled WGS sequence"/>
</dbReference>
<sequence>MYRLYDSFYSAEHYGNAAVRLSGCGSRCRTERKHVQYFRNNKILRGGERYSMKLSMWIIRDFLKTYHPRAFIKSGNMELRGVRILADVPMRTENNLYLARAEDYIESEKNKVICVHRQDMLVLDTNDIDEVFNSILDCFDVYNMWDDTCMQMIERGASLQEILDASRPFFHDTVYVTDESYLIRGELSYPLQRTENGFEKERKLYEDVEANQSLPLEYIARVRQKKTAALLKNRLILDSVGPGISPCYVMGLYLDDIHIYNLIEINYNTDAEKAKEQIFFKLGETIQIWMEKNRKSADEELTMHHLFRTVFSTDKLFSRTNAARFQNYANKLGWAPEQRKKILLIENIRGDSGILIPLCRKMNHLMYVMADCQEKQAVAFLNLDLADAEANNGIDKKIGKMLHDTESFCGMSYVFTDFSELPEQIVFARTALIYGKHTAGAVNRCENYIFAYLRELFQKYAGPEFCHPAVHILEKYDKQHGTKLIQTLDCFLINERDYRKTAEKLFVHRNTVQHRVEKIQELTGLNLEYPEIRIHLMASLAMLEEGWKTIG</sequence>
<dbReference type="InterPro" id="IPR051448">
    <property type="entry name" value="CdaR-like_regulators"/>
</dbReference>
<reference evidence="2 3" key="1">
    <citation type="submission" date="2019-08" db="EMBL/GenBank/DDBJ databases">
        <title>In-depth cultivation of the pig gut microbiome towards novel bacterial diversity and tailored functional studies.</title>
        <authorList>
            <person name="Wylensek D."/>
            <person name="Hitch T.C.A."/>
            <person name="Clavel T."/>
        </authorList>
    </citation>
    <scope>NUCLEOTIDE SEQUENCE [LARGE SCALE GENOMIC DNA]</scope>
    <source>
        <strain evidence="2 3">Oil+RF-744-WCA-WT-13</strain>
    </source>
</reference>
<dbReference type="PANTHER" id="PTHR33744:SF15">
    <property type="entry name" value="CARBOHYDRATE DIACID REGULATOR"/>
    <property type="match status" value="1"/>
</dbReference>
<gene>
    <name evidence="2" type="ORF">FYJ60_06215</name>
</gene>
<dbReference type="Gene3D" id="1.10.10.2840">
    <property type="entry name" value="PucR C-terminal helix-turn-helix domain"/>
    <property type="match status" value="1"/>
</dbReference>
<accession>A0A7X2P8T8</accession>
<organism evidence="2 3">
    <name type="scientific">Bilifractor porci</name>
    <dbReference type="NCBI Taxonomy" id="2606636"/>
    <lineage>
        <taxon>Bacteria</taxon>
        <taxon>Bacillati</taxon>
        <taxon>Bacillota</taxon>
        <taxon>Clostridia</taxon>
        <taxon>Lachnospirales</taxon>
        <taxon>Lachnospiraceae</taxon>
        <taxon>Bilifractor</taxon>
    </lineage>
</organism>
<proteinExistence type="predicted"/>
<evidence type="ECO:0000313" key="3">
    <source>
        <dbReference type="Proteomes" id="UP000466864"/>
    </source>
</evidence>
<comment type="caution">
    <text evidence="2">The sequence shown here is derived from an EMBL/GenBank/DDBJ whole genome shotgun (WGS) entry which is preliminary data.</text>
</comment>
<dbReference type="Pfam" id="PF13556">
    <property type="entry name" value="HTH_30"/>
    <property type="match status" value="1"/>
</dbReference>
<dbReference type="AlphaFoldDB" id="A0A7X2P8T8"/>
<dbReference type="PANTHER" id="PTHR33744">
    <property type="entry name" value="CARBOHYDRATE DIACID REGULATOR"/>
    <property type="match status" value="1"/>
</dbReference>
<keyword evidence="3" id="KW-1185">Reference proteome</keyword>
<dbReference type="EMBL" id="VUMV01000003">
    <property type="protein sequence ID" value="MST81906.1"/>
    <property type="molecule type" value="Genomic_DNA"/>
</dbReference>
<evidence type="ECO:0000313" key="2">
    <source>
        <dbReference type="EMBL" id="MST81906.1"/>
    </source>
</evidence>
<dbReference type="InterPro" id="IPR042070">
    <property type="entry name" value="PucR_C-HTH_sf"/>
</dbReference>
<feature type="domain" description="PucR C-terminal helix-turn-helix" evidence="1">
    <location>
        <begin position="484"/>
        <end position="541"/>
    </location>
</feature>
<evidence type="ECO:0000259" key="1">
    <source>
        <dbReference type="Pfam" id="PF13556"/>
    </source>
</evidence>
<dbReference type="InterPro" id="IPR025736">
    <property type="entry name" value="PucR_C-HTH_dom"/>
</dbReference>
<name>A0A7X2P8T8_9FIRM</name>
<protein>
    <recommendedName>
        <fullName evidence="1">PucR C-terminal helix-turn-helix domain-containing protein</fullName>
    </recommendedName>
</protein>